<dbReference type="RefSeq" id="WP_345678244.1">
    <property type="nucleotide sequence ID" value="NZ_BAABHS010000020.1"/>
</dbReference>
<dbReference type="Gene3D" id="3.20.20.30">
    <property type="entry name" value="Luciferase-like domain"/>
    <property type="match status" value="1"/>
</dbReference>
<evidence type="ECO:0000259" key="3">
    <source>
        <dbReference type="Pfam" id="PF00296"/>
    </source>
</evidence>
<dbReference type="InterPro" id="IPR050766">
    <property type="entry name" value="Bact_Lucif_Oxidored"/>
</dbReference>
<keyword evidence="2" id="KW-0503">Monooxygenase</keyword>
<proteinExistence type="predicted"/>
<dbReference type="NCBIfam" id="TIGR03619">
    <property type="entry name" value="F420_Rv2161c"/>
    <property type="match status" value="1"/>
</dbReference>
<name>A0ABP9HU13_9ACTN</name>
<reference evidence="5" key="1">
    <citation type="journal article" date="2019" name="Int. J. Syst. Evol. Microbiol.">
        <title>The Global Catalogue of Microorganisms (GCM) 10K type strain sequencing project: providing services to taxonomists for standard genome sequencing and annotation.</title>
        <authorList>
            <consortium name="The Broad Institute Genomics Platform"/>
            <consortium name="The Broad Institute Genome Sequencing Center for Infectious Disease"/>
            <person name="Wu L."/>
            <person name="Ma J."/>
        </authorList>
    </citation>
    <scope>NUCLEOTIDE SEQUENCE [LARGE SCALE GENOMIC DNA]</scope>
    <source>
        <strain evidence="5">JCM 17986</strain>
    </source>
</reference>
<dbReference type="InterPro" id="IPR019921">
    <property type="entry name" value="Lucif-like_OxRdtase_Rv2161c"/>
</dbReference>
<evidence type="ECO:0000256" key="2">
    <source>
        <dbReference type="ARBA" id="ARBA00023033"/>
    </source>
</evidence>
<keyword evidence="1" id="KW-0560">Oxidoreductase</keyword>
<gene>
    <name evidence="4" type="ORF">GCM10023205_53540</name>
</gene>
<dbReference type="InterPro" id="IPR036661">
    <property type="entry name" value="Luciferase-like_sf"/>
</dbReference>
<feature type="domain" description="Luciferase-like" evidence="3">
    <location>
        <begin position="8"/>
        <end position="305"/>
    </location>
</feature>
<dbReference type="Proteomes" id="UP001500466">
    <property type="component" value="Unassembled WGS sequence"/>
</dbReference>
<evidence type="ECO:0000313" key="4">
    <source>
        <dbReference type="EMBL" id="GAA4978700.1"/>
    </source>
</evidence>
<dbReference type="PANTHER" id="PTHR30137:SF8">
    <property type="entry name" value="BLR5498 PROTEIN"/>
    <property type="match status" value="1"/>
</dbReference>
<dbReference type="Pfam" id="PF00296">
    <property type="entry name" value="Bac_luciferase"/>
    <property type="match status" value="1"/>
</dbReference>
<dbReference type="SUPFAM" id="SSF51679">
    <property type="entry name" value="Bacterial luciferase-like"/>
    <property type="match status" value="1"/>
</dbReference>
<dbReference type="EMBL" id="BAABHS010000020">
    <property type="protein sequence ID" value="GAA4978700.1"/>
    <property type="molecule type" value="Genomic_DNA"/>
</dbReference>
<sequence length="351" mass="38096">MTTAARLRFGLSYLFRTPPDDASGHSAVYRAKLEQIALAEALGIDDIWVGEHHFVDDGWLPSPLTAAAAIAAVTNRVGIGTNALLPALHHPIRLAEDAAVVDNISGGRLLLGVALGYRAREFEAFGVPHRERAGRLEEAITIMRRCWTESAFSHTGRHFAFEDVRCTPTPVQRPIPIWIGAAEAPAALRRAATMGDGWLSGGAPRPEARARYLDLLGELGRDAGHPPIAASSKPYIFVTRNPERDWAELRPLAIRQTRTAQRWFAEAGQALPGGMSIEQLTDLLFLVDTPENVAAAIVASYRQGAYTHHIHTPNILGLPVERSAESVALFATEVVPAVRARLAADASEEVR</sequence>
<comment type="caution">
    <text evidence="4">The sequence shown here is derived from an EMBL/GenBank/DDBJ whole genome shotgun (WGS) entry which is preliminary data.</text>
</comment>
<dbReference type="InterPro" id="IPR011251">
    <property type="entry name" value="Luciferase-like_dom"/>
</dbReference>
<evidence type="ECO:0000313" key="5">
    <source>
        <dbReference type="Proteomes" id="UP001500466"/>
    </source>
</evidence>
<organism evidence="4 5">
    <name type="scientific">Yinghuangia aomiensis</name>
    <dbReference type="NCBI Taxonomy" id="676205"/>
    <lineage>
        <taxon>Bacteria</taxon>
        <taxon>Bacillati</taxon>
        <taxon>Actinomycetota</taxon>
        <taxon>Actinomycetes</taxon>
        <taxon>Kitasatosporales</taxon>
        <taxon>Streptomycetaceae</taxon>
        <taxon>Yinghuangia</taxon>
    </lineage>
</organism>
<keyword evidence="5" id="KW-1185">Reference proteome</keyword>
<protein>
    <submittedName>
        <fullName evidence="4">LLM class flavin-dependent oxidoreductase</fullName>
    </submittedName>
</protein>
<dbReference type="PANTHER" id="PTHR30137">
    <property type="entry name" value="LUCIFERASE-LIKE MONOOXYGENASE"/>
    <property type="match status" value="1"/>
</dbReference>
<accession>A0ABP9HU13</accession>
<evidence type="ECO:0000256" key="1">
    <source>
        <dbReference type="ARBA" id="ARBA00023002"/>
    </source>
</evidence>